<gene>
    <name evidence="6" type="ORF">CSB45_01795</name>
</gene>
<reference evidence="6 7" key="1">
    <citation type="submission" date="2017-10" db="EMBL/GenBank/DDBJ databases">
        <title>Novel microbial diversity and functional potential in the marine mammal oral microbiome.</title>
        <authorList>
            <person name="Dudek N.K."/>
            <person name="Sun C.L."/>
            <person name="Burstein D."/>
            <person name="Kantor R.S."/>
            <person name="Aliaga Goltsman D.S."/>
            <person name="Bik E.M."/>
            <person name="Thomas B.C."/>
            <person name="Banfield J.F."/>
            <person name="Relman D.A."/>
        </authorList>
    </citation>
    <scope>NUCLEOTIDE SEQUENCE [LARGE SCALE GENOMIC DNA]</scope>
    <source>
        <strain evidence="6">DOLZORAL124_49_17</strain>
    </source>
</reference>
<evidence type="ECO:0000256" key="1">
    <source>
        <dbReference type="ARBA" id="ARBA00004196"/>
    </source>
</evidence>
<keyword evidence="4" id="KW-0732">Signal</keyword>
<evidence type="ECO:0008006" key="8">
    <source>
        <dbReference type="Google" id="ProtNLM"/>
    </source>
</evidence>
<dbReference type="Proteomes" id="UP000229740">
    <property type="component" value="Unassembled WGS sequence"/>
</dbReference>
<name>A0A2G6EBN2_9BACT</name>
<comment type="caution">
    <text evidence="6">The sequence shown here is derived from an EMBL/GenBank/DDBJ whole genome shotgun (WGS) entry which is preliminary data.</text>
</comment>
<dbReference type="AlphaFoldDB" id="A0A2G6EBN2"/>
<accession>A0A2G6EBN2</accession>
<dbReference type="Gene3D" id="3.40.50.1980">
    <property type="entry name" value="Nitrogenase molybdenum iron protein domain"/>
    <property type="match status" value="1"/>
</dbReference>
<sequence>MSLGNSAQAEKLRILTTTGMIADAAVNVGGDLVEVTALMGPGVDPHLYQATAGDVGRMRKADLILYSG</sequence>
<keyword evidence="3" id="KW-0479">Metal-binding</keyword>
<evidence type="ECO:0000313" key="7">
    <source>
        <dbReference type="Proteomes" id="UP000229740"/>
    </source>
</evidence>
<dbReference type="GO" id="GO:0030313">
    <property type="term" value="C:cell envelope"/>
    <property type="evidence" value="ECO:0007669"/>
    <property type="project" value="UniProtKB-SubCell"/>
</dbReference>
<dbReference type="Pfam" id="PF01297">
    <property type="entry name" value="ZnuA"/>
    <property type="match status" value="1"/>
</dbReference>
<evidence type="ECO:0000256" key="4">
    <source>
        <dbReference type="ARBA" id="ARBA00022729"/>
    </source>
</evidence>
<evidence type="ECO:0000256" key="3">
    <source>
        <dbReference type="ARBA" id="ARBA00022723"/>
    </source>
</evidence>
<dbReference type="InterPro" id="IPR006129">
    <property type="entry name" value="AdhesinB"/>
</dbReference>
<comment type="subcellular location">
    <subcellularLocation>
        <location evidence="1">Cell envelope</location>
    </subcellularLocation>
</comment>
<dbReference type="EMBL" id="PDPS01000020">
    <property type="protein sequence ID" value="PID59158.1"/>
    <property type="molecule type" value="Genomic_DNA"/>
</dbReference>
<evidence type="ECO:0000256" key="2">
    <source>
        <dbReference type="ARBA" id="ARBA00022448"/>
    </source>
</evidence>
<evidence type="ECO:0000256" key="5">
    <source>
        <dbReference type="RuleBase" id="RU003512"/>
    </source>
</evidence>
<dbReference type="InterPro" id="IPR006128">
    <property type="entry name" value="Lipoprotein_PsaA-like"/>
</dbReference>
<dbReference type="SUPFAM" id="SSF53807">
    <property type="entry name" value="Helical backbone' metal receptor"/>
    <property type="match status" value="1"/>
</dbReference>
<dbReference type="GO" id="GO:0046872">
    <property type="term" value="F:metal ion binding"/>
    <property type="evidence" value="ECO:0007669"/>
    <property type="project" value="UniProtKB-KW"/>
</dbReference>
<evidence type="ECO:0000313" key="6">
    <source>
        <dbReference type="EMBL" id="PID59158.1"/>
    </source>
</evidence>
<comment type="similarity">
    <text evidence="5">Belongs to the bacterial solute-binding protein 9 family.</text>
</comment>
<dbReference type="PANTHER" id="PTHR42953">
    <property type="entry name" value="HIGH-AFFINITY ZINC UPTAKE SYSTEM PROTEIN ZNUA-RELATED"/>
    <property type="match status" value="1"/>
</dbReference>
<dbReference type="GO" id="GO:0007155">
    <property type="term" value="P:cell adhesion"/>
    <property type="evidence" value="ECO:0007669"/>
    <property type="project" value="InterPro"/>
</dbReference>
<proteinExistence type="inferred from homology"/>
<keyword evidence="2 5" id="KW-0813">Transport</keyword>
<dbReference type="PANTHER" id="PTHR42953:SF1">
    <property type="entry name" value="METAL-BINDING PROTEIN HI_0362-RELATED"/>
    <property type="match status" value="1"/>
</dbReference>
<protein>
    <recommendedName>
        <fullName evidence="8">Manganese transporter</fullName>
    </recommendedName>
</protein>
<dbReference type="InterPro" id="IPR050492">
    <property type="entry name" value="Bact_metal-bind_prot9"/>
</dbReference>
<dbReference type="InterPro" id="IPR006127">
    <property type="entry name" value="ZnuA-like"/>
</dbReference>
<dbReference type="PRINTS" id="PR00691">
    <property type="entry name" value="ADHESINB"/>
</dbReference>
<dbReference type="GO" id="GO:0030001">
    <property type="term" value="P:metal ion transport"/>
    <property type="evidence" value="ECO:0007669"/>
    <property type="project" value="InterPro"/>
</dbReference>
<dbReference type="PRINTS" id="PR00690">
    <property type="entry name" value="ADHESNFAMILY"/>
</dbReference>
<organism evidence="6 7">
    <name type="scientific">candidate division KSB3 bacterium</name>
    <dbReference type="NCBI Taxonomy" id="2044937"/>
    <lineage>
        <taxon>Bacteria</taxon>
        <taxon>candidate division KSB3</taxon>
    </lineage>
</organism>